<keyword evidence="1" id="KW-0238">DNA-binding</keyword>
<organism evidence="2 3">
    <name type="scientific">Bifidobacterium bifidum</name>
    <dbReference type="NCBI Taxonomy" id="1681"/>
    <lineage>
        <taxon>Bacteria</taxon>
        <taxon>Bacillati</taxon>
        <taxon>Actinomycetota</taxon>
        <taxon>Actinomycetes</taxon>
        <taxon>Bifidobacteriales</taxon>
        <taxon>Bifidobacteriaceae</taxon>
        <taxon>Bifidobacterium</taxon>
    </lineage>
</organism>
<dbReference type="InterPro" id="IPR000551">
    <property type="entry name" value="MerR-type_HTH_dom"/>
</dbReference>
<comment type="caution">
    <text evidence="2">The sequence shown here is derived from an EMBL/GenBank/DDBJ whole genome shotgun (WGS) entry which is preliminary data.</text>
</comment>
<dbReference type="PRINTS" id="PR00040">
    <property type="entry name" value="HTHMERR"/>
</dbReference>
<dbReference type="SUPFAM" id="SSF46955">
    <property type="entry name" value="Putative DNA-binding domain"/>
    <property type="match status" value="1"/>
</dbReference>
<dbReference type="InterPro" id="IPR009061">
    <property type="entry name" value="DNA-bd_dom_put_sf"/>
</dbReference>
<evidence type="ECO:0000256" key="1">
    <source>
        <dbReference type="ARBA" id="ARBA00023125"/>
    </source>
</evidence>
<dbReference type="PROSITE" id="PS50937">
    <property type="entry name" value="HTH_MERR_2"/>
    <property type="match status" value="1"/>
</dbReference>
<dbReference type="InterPro" id="IPR047057">
    <property type="entry name" value="MerR_fam"/>
</dbReference>
<dbReference type="PANTHER" id="PTHR30204:SF90">
    <property type="entry name" value="HTH-TYPE TRANSCRIPTIONAL ACTIVATOR MTA"/>
    <property type="match status" value="1"/>
</dbReference>
<dbReference type="SMART" id="SM00422">
    <property type="entry name" value="HTH_MERR"/>
    <property type="match status" value="1"/>
</dbReference>
<gene>
    <name evidence="2" type="ORF">GBA83_06165</name>
</gene>
<protein>
    <submittedName>
        <fullName evidence="2">MerR family transcriptional regulator</fullName>
    </submittedName>
</protein>
<accession>A0A0H2PRE7</accession>
<dbReference type="Pfam" id="PF13411">
    <property type="entry name" value="MerR_1"/>
    <property type="match status" value="1"/>
</dbReference>
<evidence type="ECO:0000313" key="2">
    <source>
        <dbReference type="EMBL" id="KAB7486594.1"/>
    </source>
</evidence>
<reference evidence="2 3" key="1">
    <citation type="journal article" date="2019" name="Nat. Med.">
        <title>A library of human gut bacterial isolates paired with longitudinal multiomics data enables mechanistic microbiome research.</title>
        <authorList>
            <person name="Poyet M."/>
            <person name="Groussin M."/>
            <person name="Gibbons S.M."/>
            <person name="Avila-Pacheco J."/>
            <person name="Jiang X."/>
            <person name="Kearney S.M."/>
            <person name="Perrotta A.R."/>
            <person name="Berdy B."/>
            <person name="Zhao S."/>
            <person name="Lieberman T.D."/>
            <person name="Swanson P.K."/>
            <person name="Smith M."/>
            <person name="Roesemann S."/>
            <person name="Alexander J.E."/>
            <person name="Rich S.A."/>
            <person name="Livny J."/>
            <person name="Vlamakis H."/>
            <person name="Clish C."/>
            <person name="Bullock K."/>
            <person name="Deik A."/>
            <person name="Scott J."/>
            <person name="Pierce K.A."/>
            <person name="Xavier R.J."/>
            <person name="Alm E.J."/>
        </authorList>
    </citation>
    <scope>NUCLEOTIDE SEQUENCE [LARGE SCALE GENOMIC DNA]</scope>
    <source>
        <strain evidence="2 3">BIOML-A13</strain>
    </source>
</reference>
<dbReference type="PANTHER" id="PTHR30204">
    <property type="entry name" value="REDOX-CYCLING DRUG-SENSING TRANSCRIPTIONAL ACTIVATOR SOXR"/>
    <property type="match status" value="1"/>
</dbReference>
<dbReference type="AlphaFoldDB" id="A0A0H2PRE7"/>
<dbReference type="OMA" id="YYFKDPR"/>
<dbReference type="EMBL" id="WDOP01000004">
    <property type="protein sequence ID" value="KAB7486594.1"/>
    <property type="molecule type" value="Genomic_DNA"/>
</dbReference>
<dbReference type="Gene3D" id="1.10.1660.10">
    <property type="match status" value="1"/>
</dbReference>
<dbReference type="CDD" id="cd01106">
    <property type="entry name" value="HTH_TipAL-Mta"/>
    <property type="match status" value="1"/>
</dbReference>
<proteinExistence type="predicted"/>
<dbReference type="Proteomes" id="UP000451386">
    <property type="component" value="Unassembled WGS sequence"/>
</dbReference>
<evidence type="ECO:0000313" key="3">
    <source>
        <dbReference type="Proteomes" id="UP000451386"/>
    </source>
</evidence>
<sequence length="247" mass="27602">MSMDDETDSRYTTGDIAKLTGVSVRTVQYYDAKGLLIPNEISDGGRRLYGTAEVERMRVILFLKGLGFKLEQIRSILSDERPERVLVDLLDQQTASLQSGIAEQKQRLDDCLQLRKALTVSASDFVSSTLTDMATVMNTTTTHSLRTTYLVMLAITLPATLLQIACLVIGVMTDVWWPLPVAVLLAIALTVAAMKYYRSRVQYLCPACHETFQPGMREFVFAAHTPKTRKLTCPHCGHRGYCMELSI</sequence>
<dbReference type="GO" id="GO:0003677">
    <property type="term" value="F:DNA binding"/>
    <property type="evidence" value="ECO:0007669"/>
    <property type="project" value="UniProtKB-KW"/>
</dbReference>
<name>A0A0H2PRE7_BIFBI</name>
<dbReference type="RefSeq" id="WP_003815788.1">
    <property type="nucleotide sequence ID" value="NZ_BCXK01000004.1"/>
</dbReference>
<dbReference type="GO" id="GO:0003700">
    <property type="term" value="F:DNA-binding transcription factor activity"/>
    <property type="evidence" value="ECO:0007669"/>
    <property type="project" value="InterPro"/>
</dbReference>